<comment type="caution">
    <text evidence="1">The sequence shown here is derived from an EMBL/GenBank/DDBJ whole genome shotgun (WGS) entry which is preliminary data.</text>
</comment>
<dbReference type="Proteomes" id="UP000294604">
    <property type="component" value="Unassembled WGS sequence"/>
</dbReference>
<reference evidence="1 2" key="1">
    <citation type="journal article" date="2019" name="Sci. Rep.">
        <title>Extended insight into the Mycobacterium chelonae-abscessus complex through whole genome sequencing of Mycobacterium salmoniphilum outbreak and Mycobacterium salmoniphilum-like strains.</title>
        <authorList>
            <person name="Behra P.R.K."/>
            <person name="Das S."/>
            <person name="Pettersson B.M.F."/>
            <person name="Shirreff L."/>
            <person name="DuCote T."/>
            <person name="Jacobsson K.G."/>
            <person name="Ennis D.G."/>
            <person name="Kirsebom L.A."/>
        </authorList>
    </citation>
    <scope>NUCLEOTIDE SEQUENCE [LARGE SCALE GENOMIC DNA]</scope>
    <source>
        <strain evidence="1 2">CCUG 60884</strain>
    </source>
</reference>
<evidence type="ECO:0000313" key="1">
    <source>
        <dbReference type="EMBL" id="TEA09156.1"/>
    </source>
</evidence>
<dbReference type="AlphaFoldDB" id="A0A4R8T078"/>
<evidence type="ECO:0000313" key="2">
    <source>
        <dbReference type="Proteomes" id="UP000294604"/>
    </source>
</evidence>
<organism evidence="1 2">
    <name type="scientific">Mycobacteroides salmoniphilum</name>
    <dbReference type="NCBI Taxonomy" id="404941"/>
    <lineage>
        <taxon>Bacteria</taxon>
        <taxon>Bacillati</taxon>
        <taxon>Actinomycetota</taxon>
        <taxon>Actinomycetes</taxon>
        <taxon>Mycobacteriales</taxon>
        <taxon>Mycobacteriaceae</taxon>
        <taxon>Mycobacteroides</taxon>
    </lineage>
</organism>
<protein>
    <submittedName>
        <fullName evidence="1">Uncharacterized protein</fullName>
    </submittedName>
</protein>
<dbReference type="EMBL" id="PECL01000003">
    <property type="protein sequence ID" value="TEA09156.1"/>
    <property type="molecule type" value="Genomic_DNA"/>
</dbReference>
<proteinExistence type="predicted"/>
<sequence length="113" mass="13142">MAVAEETFYRFDKMDTERLRACAVRVDTASKRLVEHLEKNRPVLESIIKQNRNMKLREACAAATALLRYRYPERTGDRWPVEEVLWAYRTVGTPEALELADYWSKTANFGKGT</sequence>
<name>A0A4R8T078_9MYCO</name>
<dbReference type="RefSeq" id="WP_134081087.1">
    <property type="nucleotide sequence ID" value="NZ_PECL01000003.1"/>
</dbReference>
<accession>A0A4R8T078</accession>
<gene>
    <name evidence="1" type="ORF">CCUG60884_00325</name>
</gene>